<keyword evidence="6 8" id="KW-0408">Iron</keyword>
<dbReference type="EMBL" id="JAPWDQ010000005">
    <property type="protein sequence ID" value="KAJ5485673.1"/>
    <property type="molecule type" value="Genomic_DNA"/>
</dbReference>
<sequence>MLSPWTLIAIIVSLYYLKTYQEIVFPVVNAYAGDIFRRKAYREYKTNAKRLIAKGLAKYNGPISLLVPPWVVAALQHHWGDSDSWHQISWERDTTGIISWAAASVFVGPGKASDPEWQMLSQAYVRELFSAVSELHTWRPSLRSVVQWFLPHTSACQALARKARVMIDEVVERRAEESHLAQRQGRKARRYNDVLSWTSHMPSNKLHLGDIQLALAVAALFTTSEALRQTLTDLAEHPELVAPLRREIEELISRHGLCQAALQKMDMLDSLMKESQRQTPGLAIRDTTLPDETLIPRGSHIMVDSSDMWNPEVHDYPDVYDGYRFVKQRHAGDKASQFVQASREHNTFGGGRHICRGRFFANAELKICLAHILLDYVVRLKEGYCSKPMSSGVYDGVDSAAELEVRRRSGSECCPFYAFLHCSPTETPFGTFRSIEIEMVFS</sequence>
<dbReference type="RefSeq" id="XP_056790457.1">
    <property type="nucleotide sequence ID" value="XM_056935263.1"/>
</dbReference>
<accession>A0A9W9X735</accession>
<dbReference type="Pfam" id="PF00067">
    <property type="entry name" value="p450"/>
    <property type="match status" value="1"/>
</dbReference>
<protein>
    <submittedName>
        <fullName evidence="9">Cytochrome P450</fullName>
    </submittedName>
</protein>
<keyword evidence="10" id="KW-1185">Reference proteome</keyword>
<dbReference type="GO" id="GO:0016705">
    <property type="term" value="F:oxidoreductase activity, acting on paired donors, with incorporation or reduction of molecular oxygen"/>
    <property type="evidence" value="ECO:0007669"/>
    <property type="project" value="InterPro"/>
</dbReference>
<dbReference type="InterPro" id="IPR002403">
    <property type="entry name" value="Cyt_P450_E_grp-IV"/>
</dbReference>
<evidence type="ECO:0000256" key="3">
    <source>
        <dbReference type="ARBA" id="ARBA00022617"/>
    </source>
</evidence>
<keyword evidence="7" id="KW-0503">Monooxygenase</keyword>
<comment type="similarity">
    <text evidence="2">Belongs to the cytochrome P450 family.</text>
</comment>
<keyword evidence="4 8" id="KW-0479">Metal-binding</keyword>
<keyword evidence="3 8" id="KW-0349">Heme</keyword>
<feature type="binding site" description="axial binding residue" evidence="8">
    <location>
        <position position="355"/>
    </location>
    <ligand>
        <name>heme</name>
        <dbReference type="ChEBI" id="CHEBI:30413"/>
    </ligand>
    <ligandPart>
        <name>Fe</name>
        <dbReference type="ChEBI" id="CHEBI:18248"/>
    </ligandPart>
</feature>
<evidence type="ECO:0000313" key="9">
    <source>
        <dbReference type="EMBL" id="KAJ5485673.1"/>
    </source>
</evidence>
<dbReference type="Proteomes" id="UP001148312">
    <property type="component" value="Unassembled WGS sequence"/>
</dbReference>
<evidence type="ECO:0000256" key="7">
    <source>
        <dbReference type="ARBA" id="ARBA00023033"/>
    </source>
</evidence>
<evidence type="ECO:0000256" key="1">
    <source>
        <dbReference type="ARBA" id="ARBA00001971"/>
    </source>
</evidence>
<dbReference type="GO" id="GO:0043386">
    <property type="term" value="P:mycotoxin biosynthetic process"/>
    <property type="evidence" value="ECO:0007669"/>
    <property type="project" value="UniProtKB-ARBA"/>
</dbReference>
<evidence type="ECO:0000256" key="5">
    <source>
        <dbReference type="ARBA" id="ARBA00023002"/>
    </source>
</evidence>
<dbReference type="CDD" id="cd11041">
    <property type="entry name" value="CYP503A1-like"/>
    <property type="match status" value="1"/>
</dbReference>
<dbReference type="GO" id="GO:0020037">
    <property type="term" value="F:heme binding"/>
    <property type="evidence" value="ECO:0007669"/>
    <property type="project" value="InterPro"/>
</dbReference>
<dbReference type="InterPro" id="IPR001128">
    <property type="entry name" value="Cyt_P450"/>
</dbReference>
<evidence type="ECO:0000256" key="4">
    <source>
        <dbReference type="ARBA" id="ARBA00022723"/>
    </source>
</evidence>
<dbReference type="PANTHER" id="PTHR46206">
    <property type="entry name" value="CYTOCHROME P450"/>
    <property type="match status" value="1"/>
</dbReference>
<evidence type="ECO:0000256" key="2">
    <source>
        <dbReference type="ARBA" id="ARBA00010617"/>
    </source>
</evidence>
<dbReference type="InterPro" id="IPR036396">
    <property type="entry name" value="Cyt_P450_sf"/>
</dbReference>
<dbReference type="SUPFAM" id="SSF48264">
    <property type="entry name" value="Cytochrome P450"/>
    <property type="match status" value="1"/>
</dbReference>
<dbReference type="PANTHER" id="PTHR46206:SF2">
    <property type="entry name" value="CYTOCHROME P450 MONOOXYGENASE AUSG-RELATED"/>
    <property type="match status" value="1"/>
</dbReference>
<comment type="cofactor">
    <cofactor evidence="1 8">
        <name>heme</name>
        <dbReference type="ChEBI" id="CHEBI:30413"/>
    </cofactor>
</comment>
<comment type="caution">
    <text evidence="9">The sequence shown here is derived from an EMBL/GenBank/DDBJ whole genome shotgun (WGS) entry which is preliminary data.</text>
</comment>
<keyword evidence="5" id="KW-0560">Oxidoreductase</keyword>
<evidence type="ECO:0000256" key="8">
    <source>
        <dbReference type="PIRSR" id="PIRSR602403-1"/>
    </source>
</evidence>
<dbReference type="PRINTS" id="PR00465">
    <property type="entry name" value="EP450IV"/>
</dbReference>
<reference evidence="9" key="1">
    <citation type="submission" date="2022-12" db="EMBL/GenBank/DDBJ databases">
        <authorList>
            <person name="Petersen C."/>
        </authorList>
    </citation>
    <scope>NUCLEOTIDE SEQUENCE</scope>
    <source>
        <strain evidence="9">IBT 30728</strain>
    </source>
</reference>
<dbReference type="Gene3D" id="1.10.630.10">
    <property type="entry name" value="Cytochrome P450"/>
    <property type="match status" value="1"/>
</dbReference>
<evidence type="ECO:0000313" key="10">
    <source>
        <dbReference type="Proteomes" id="UP001148312"/>
    </source>
</evidence>
<dbReference type="GO" id="GO:0005506">
    <property type="term" value="F:iron ion binding"/>
    <property type="evidence" value="ECO:0007669"/>
    <property type="project" value="InterPro"/>
</dbReference>
<organism evidence="9 10">
    <name type="scientific">Penicillium diatomitis</name>
    <dbReference type="NCBI Taxonomy" id="2819901"/>
    <lineage>
        <taxon>Eukaryota</taxon>
        <taxon>Fungi</taxon>
        <taxon>Dikarya</taxon>
        <taxon>Ascomycota</taxon>
        <taxon>Pezizomycotina</taxon>
        <taxon>Eurotiomycetes</taxon>
        <taxon>Eurotiomycetidae</taxon>
        <taxon>Eurotiales</taxon>
        <taxon>Aspergillaceae</taxon>
        <taxon>Penicillium</taxon>
    </lineage>
</organism>
<dbReference type="AlphaFoldDB" id="A0A9W9X735"/>
<dbReference type="GeneID" id="81625512"/>
<name>A0A9W9X735_9EURO</name>
<reference evidence="9" key="2">
    <citation type="journal article" date="2023" name="IMA Fungus">
        <title>Comparative genomic study of the Penicillium genus elucidates a diverse pangenome and 15 lateral gene transfer events.</title>
        <authorList>
            <person name="Petersen C."/>
            <person name="Sorensen T."/>
            <person name="Nielsen M.R."/>
            <person name="Sondergaard T.E."/>
            <person name="Sorensen J.L."/>
            <person name="Fitzpatrick D.A."/>
            <person name="Frisvad J.C."/>
            <person name="Nielsen K.L."/>
        </authorList>
    </citation>
    <scope>NUCLEOTIDE SEQUENCE</scope>
    <source>
        <strain evidence="9">IBT 30728</strain>
    </source>
</reference>
<evidence type="ECO:0000256" key="6">
    <source>
        <dbReference type="ARBA" id="ARBA00023004"/>
    </source>
</evidence>
<gene>
    <name evidence="9" type="ORF">N7539_005661</name>
</gene>
<dbReference type="GO" id="GO:0004497">
    <property type="term" value="F:monooxygenase activity"/>
    <property type="evidence" value="ECO:0007669"/>
    <property type="project" value="UniProtKB-KW"/>
</dbReference>
<proteinExistence type="inferred from homology"/>